<dbReference type="InterPro" id="IPR023827">
    <property type="entry name" value="Peptidase_S8_Asp-AS"/>
</dbReference>
<protein>
    <submittedName>
        <fullName evidence="9">Peptidase S8 and S53 subtilisin kexin sedolisin</fullName>
    </submittedName>
</protein>
<evidence type="ECO:0000256" key="5">
    <source>
        <dbReference type="PROSITE-ProRule" id="PRU01240"/>
    </source>
</evidence>
<dbReference type="Proteomes" id="UP000000844">
    <property type="component" value="Chromosome"/>
</dbReference>
<dbReference type="RefSeq" id="WP_013016857.1">
    <property type="nucleotide sequence ID" value="NC_013947.1"/>
</dbReference>
<proteinExistence type="inferred from homology"/>
<feature type="active site" description="Charge relay system" evidence="5">
    <location>
        <position position="485"/>
    </location>
</feature>
<dbReference type="InterPro" id="IPR050131">
    <property type="entry name" value="Peptidase_S8_subtilisin-like"/>
</dbReference>
<keyword evidence="4 5" id="KW-0720">Serine protease</keyword>
<dbReference type="Gene3D" id="3.40.50.200">
    <property type="entry name" value="Peptidase S8/S53 domain"/>
    <property type="match status" value="1"/>
</dbReference>
<evidence type="ECO:0000256" key="2">
    <source>
        <dbReference type="ARBA" id="ARBA00022670"/>
    </source>
</evidence>
<feature type="region of interest" description="Disordered" evidence="7">
    <location>
        <begin position="1"/>
        <end position="26"/>
    </location>
</feature>
<reference evidence="9 10" key="1">
    <citation type="journal article" date="2009" name="Stand. Genomic Sci.">
        <title>Complete genome sequence of Stackebrandtia nassauensis type strain (LLR-40K-21).</title>
        <authorList>
            <person name="Munk C."/>
            <person name="Lapidus A."/>
            <person name="Copeland A."/>
            <person name="Jando M."/>
            <person name="Mayilraj S."/>
            <person name="Glavina Del Rio T."/>
            <person name="Nolan M."/>
            <person name="Chen F."/>
            <person name="Lucas S."/>
            <person name="Tice H."/>
            <person name="Cheng J.F."/>
            <person name="Han C."/>
            <person name="Detter J.C."/>
            <person name="Bruce D."/>
            <person name="Goodwin L."/>
            <person name="Chain P."/>
            <person name="Pitluck S."/>
            <person name="Goker M."/>
            <person name="Ovchinikova G."/>
            <person name="Pati A."/>
            <person name="Ivanova N."/>
            <person name="Mavromatis K."/>
            <person name="Chen A."/>
            <person name="Palaniappan K."/>
            <person name="Land M."/>
            <person name="Hauser L."/>
            <person name="Chang Y.J."/>
            <person name="Jeffries C.D."/>
            <person name="Bristow J."/>
            <person name="Eisen J.A."/>
            <person name="Markowitz V."/>
            <person name="Hugenholtz P."/>
            <person name="Kyrpides N.C."/>
            <person name="Klenk H.P."/>
        </authorList>
    </citation>
    <scope>NUCLEOTIDE SEQUENCE [LARGE SCALE GENOMIC DNA]</scope>
    <source>
        <strain evidence="10">DSM 44728 / CIP 108903 / NRRL B-16338 / NBRC 102104 / LLR-40K-21</strain>
    </source>
</reference>
<gene>
    <name evidence="9" type="ordered locus">Snas_1583</name>
</gene>
<sequence>MKFFFTGETPRLPEPNPRRDRTAGVPNLPAHILDRHRARVLRPGDAPLAPGASTPGSTIYRYNRLMMCHKLLENDAQLSELDAALAVQGMRIDREHLAGKERSARMHRAKVTLGDRVTPAQVDAWTVMQTLRGAVDGGKCSQELISRLRLEHLLVGAAWTAVGDGHGSPSGGPYGGERLAELTYPGRTPVDLVLPLPQRRPVHALPGKRRPVIAVLDTGIAPHPELPVSDRQEDRDTFVTVDNALQEAISSDCDAEGPSIDGPWDNRFSDDSLLGRVAAYYGHGTFIAGIIRQLAPDAEVRSIRIMHNDGIAHENECLAALTALAEEAERARAGDETARPVDIVSLSWGYVDEDIPAEVPAHAHSALRALIERLNGLGIAVVAAAGNFASARPFYPAAFAAGPRSSEAAPTISVGALNPNGTVAMFSNDGPWLSAFATGAAMVSTYPFLVEGSEETEQNFRQGRKRESLDPDDFESGYALWSGTSFAGPVIAAKLAAAMLSESPVDMAAQDAQSVALRVQSALKAIGG</sequence>
<dbReference type="PRINTS" id="PR00723">
    <property type="entry name" value="SUBTILISIN"/>
</dbReference>
<organism evidence="9 10">
    <name type="scientific">Stackebrandtia nassauensis (strain DSM 44728 / CIP 108903 / NRRL B-16338 / NBRC 102104 / LLR-40K-21)</name>
    <dbReference type="NCBI Taxonomy" id="446470"/>
    <lineage>
        <taxon>Bacteria</taxon>
        <taxon>Bacillati</taxon>
        <taxon>Actinomycetota</taxon>
        <taxon>Actinomycetes</taxon>
        <taxon>Glycomycetales</taxon>
        <taxon>Glycomycetaceae</taxon>
        <taxon>Stackebrandtia</taxon>
    </lineage>
</organism>
<dbReference type="InterPro" id="IPR000209">
    <property type="entry name" value="Peptidase_S8/S53_dom"/>
</dbReference>
<dbReference type="KEGG" id="sna:Snas_1583"/>
<dbReference type="PANTHER" id="PTHR43806:SF11">
    <property type="entry name" value="CEREVISIN-RELATED"/>
    <property type="match status" value="1"/>
</dbReference>
<dbReference type="AlphaFoldDB" id="D3PWC9"/>
<keyword evidence="2 5" id="KW-0645">Protease</keyword>
<feature type="domain" description="Peptidase S8/S53" evidence="8">
    <location>
        <begin position="210"/>
        <end position="505"/>
    </location>
</feature>
<name>D3PWC9_STANL</name>
<accession>D3PWC9</accession>
<comment type="similarity">
    <text evidence="1 5 6">Belongs to the peptidase S8 family.</text>
</comment>
<dbReference type="OrthoDB" id="5177045at2"/>
<dbReference type="GO" id="GO:0005615">
    <property type="term" value="C:extracellular space"/>
    <property type="evidence" value="ECO:0007669"/>
    <property type="project" value="TreeGrafter"/>
</dbReference>
<dbReference type="PROSITE" id="PS00138">
    <property type="entry name" value="SUBTILASE_SER"/>
    <property type="match status" value="1"/>
</dbReference>
<evidence type="ECO:0000313" key="9">
    <source>
        <dbReference type="EMBL" id="ADD41286.1"/>
    </source>
</evidence>
<dbReference type="GO" id="GO:0006508">
    <property type="term" value="P:proteolysis"/>
    <property type="evidence" value="ECO:0007669"/>
    <property type="project" value="UniProtKB-KW"/>
</dbReference>
<dbReference type="STRING" id="446470.Snas_1583"/>
<evidence type="ECO:0000256" key="6">
    <source>
        <dbReference type="RuleBase" id="RU003355"/>
    </source>
</evidence>
<keyword evidence="3 5" id="KW-0378">Hydrolase</keyword>
<dbReference type="HOGENOM" id="CLU_023858_0_0_11"/>
<evidence type="ECO:0000259" key="8">
    <source>
        <dbReference type="Pfam" id="PF00082"/>
    </source>
</evidence>
<dbReference type="EMBL" id="CP001778">
    <property type="protein sequence ID" value="ADD41286.1"/>
    <property type="molecule type" value="Genomic_DNA"/>
</dbReference>
<dbReference type="CDD" id="cd00306">
    <property type="entry name" value="Peptidases_S8_S53"/>
    <property type="match status" value="1"/>
</dbReference>
<dbReference type="PROSITE" id="PS00136">
    <property type="entry name" value="SUBTILASE_ASP"/>
    <property type="match status" value="1"/>
</dbReference>
<evidence type="ECO:0000256" key="4">
    <source>
        <dbReference type="ARBA" id="ARBA00022825"/>
    </source>
</evidence>
<evidence type="ECO:0000256" key="3">
    <source>
        <dbReference type="ARBA" id="ARBA00022801"/>
    </source>
</evidence>
<dbReference type="PANTHER" id="PTHR43806">
    <property type="entry name" value="PEPTIDASE S8"/>
    <property type="match status" value="1"/>
</dbReference>
<dbReference type="PROSITE" id="PS51892">
    <property type="entry name" value="SUBTILASE"/>
    <property type="match status" value="1"/>
</dbReference>
<feature type="active site" description="Charge relay system" evidence="5">
    <location>
        <position position="217"/>
    </location>
</feature>
<evidence type="ECO:0000313" key="10">
    <source>
        <dbReference type="Proteomes" id="UP000000844"/>
    </source>
</evidence>
<keyword evidence="10" id="KW-1185">Reference proteome</keyword>
<dbReference type="Pfam" id="PF00082">
    <property type="entry name" value="Peptidase_S8"/>
    <property type="match status" value="1"/>
</dbReference>
<evidence type="ECO:0000256" key="7">
    <source>
        <dbReference type="SAM" id="MobiDB-lite"/>
    </source>
</evidence>
<dbReference type="InterPro" id="IPR036852">
    <property type="entry name" value="Peptidase_S8/S53_dom_sf"/>
</dbReference>
<dbReference type="InterPro" id="IPR015500">
    <property type="entry name" value="Peptidase_S8_subtilisin-rel"/>
</dbReference>
<dbReference type="GO" id="GO:0004252">
    <property type="term" value="F:serine-type endopeptidase activity"/>
    <property type="evidence" value="ECO:0007669"/>
    <property type="project" value="UniProtKB-UniRule"/>
</dbReference>
<evidence type="ECO:0000256" key="1">
    <source>
        <dbReference type="ARBA" id="ARBA00011073"/>
    </source>
</evidence>
<feature type="active site" description="Charge relay system" evidence="5">
    <location>
        <position position="283"/>
    </location>
</feature>
<dbReference type="eggNOG" id="COG1404">
    <property type="taxonomic scope" value="Bacteria"/>
</dbReference>
<dbReference type="SUPFAM" id="SSF52743">
    <property type="entry name" value="Subtilisin-like"/>
    <property type="match status" value="1"/>
</dbReference>
<dbReference type="InterPro" id="IPR023828">
    <property type="entry name" value="Peptidase_S8_Ser-AS"/>
</dbReference>